<evidence type="ECO:0000313" key="7">
    <source>
        <dbReference type="EMBL" id="TDD19767.1"/>
    </source>
</evidence>
<dbReference type="InterPro" id="IPR002933">
    <property type="entry name" value="Peptidase_M20"/>
</dbReference>
<organism evidence="7 8">
    <name type="scientific">Nonomuraea diastatica</name>
    <dbReference type="NCBI Taxonomy" id="1848329"/>
    <lineage>
        <taxon>Bacteria</taxon>
        <taxon>Bacillati</taxon>
        <taxon>Actinomycetota</taxon>
        <taxon>Actinomycetes</taxon>
        <taxon>Streptosporangiales</taxon>
        <taxon>Streptosporangiaceae</taxon>
        <taxon>Nonomuraea</taxon>
    </lineage>
</organism>
<dbReference type="OrthoDB" id="7055905at2"/>
<dbReference type="Pfam" id="PF01546">
    <property type="entry name" value="Peptidase_M20"/>
    <property type="match status" value="1"/>
</dbReference>
<dbReference type="Gene3D" id="3.30.70.360">
    <property type="match status" value="1"/>
</dbReference>
<comment type="cofactor">
    <cofactor evidence="1">
        <name>Zn(2+)</name>
        <dbReference type="ChEBI" id="CHEBI:29105"/>
    </cofactor>
</comment>
<evidence type="ECO:0000259" key="6">
    <source>
        <dbReference type="Pfam" id="PF07687"/>
    </source>
</evidence>
<name>A0A4R4WP29_9ACTN</name>
<feature type="domain" description="Peptidase M20 dimerisation" evidence="6">
    <location>
        <begin position="182"/>
        <end position="316"/>
    </location>
</feature>
<sequence length="420" mass="44911">MKSVAEICSDLIRFDTTNPGSGERPAAEYVATLLADAGLDPVVFESAPKRTTVVARIDGDSPDALLIHGHLDVVPADPAEWRMHPFSGEIVDDCVYGRGAVDMKGSCAMTLATVLDLAARGVRPKRDLVLAFLADEEATGDFGSRHAVTEHRELFDGVTEAISESGGFSVASGEHRVYPIAVGERGTAWMRLTARGVAGHGSRPAVDNPVATMAHALSRVAAHQWPVRLTPSVAALIGNLSEITGQRIDVDRLDEEAVRLGPLGSLFKGQIRNSANPTMLDAGYKVNVVPSTAGAHVDGRYLPGLRDEFLETIDALLGPKITREFVNLEDAPAAPYPSAFFDELAGSLMAEDPLARPVPYVMAGGTDAKSFARIGIKGYGFAPLMLRPDLDYFGMFHGKDERVPVEGLEFGTRVLARLIA</sequence>
<gene>
    <name evidence="7" type="ORF">E1294_19850</name>
</gene>
<dbReference type="GO" id="GO:0046872">
    <property type="term" value="F:metal ion binding"/>
    <property type="evidence" value="ECO:0007669"/>
    <property type="project" value="UniProtKB-KW"/>
</dbReference>
<proteinExistence type="inferred from homology"/>
<protein>
    <submittedName>
        <fullName evidence="7">M20/M25/M40 family metallo-hydrolase</fullName>
    </submittedName>
</protein>
<dbReference type="InterPro" id="IPR001261">
    <property type="entry name" value="ArgE/DapE_CS"/>
</dbReference>
<evidence type="ECO:0000256" key="5">
    <source>
        <dbReference type="ARBA" id="ARBA00022833"/>
    </source>
</evidence>
<dbReference type="AlphaFoldDB" id="A0A4R4WP29"/>
<dbReference type="Gene3D" id="1.10.150.900">
    <property type="match status" value="1"/>
</dbReference>
<dbReference type="InterPro" id="IPR036264">
    <property type="entry name" value="Bact_exopeptidase_dim_dom"/>
</dbReference>
<dbReference type="InterPro" id="IPR050072">
    <property type="entry name" value="Peptidase_M20A"/>
</dbReference>
<dbReference type="PANTHER" id="PTHR43808">
    <property type="entry name" value="ACETYLORNITHINE DEACETYLASE"/>
    <property type="match status" value="1"/>
</dbReference>
<evidence type="ECO:0000256" key="2">
    <source>
        <dbReference type="ARBA" id="ARBA00006247"/>
    </source>
</evidence>
<dbReference type="Pfam" id="PF07687">
    <property type="entry name" value="M20_dimer"/>
    <property type="match status" value="1"/>
</dbReference>
<comment type="similarity">
    <text evidence="2">Belongs to the peptidase M20A family.</text>
</comment>
<comment type="caution">
    <text evidence="7">The sequence shown here is derived from an EMBL/GenBank/DDBJ whole genome shotgun (WGS) entry which is preliminary data.</text>
</comment>
<dbReference type="Proteomes" id="UP000294543">
    <property type="component" value="Unassembled WGS sequence"/>
</dbReference>
<keyword evidence="3" id="KW-0479">Metal-binding</keyword>
<dbReference type="NCBIfam" id="NF005913">
    <property type="entry name" value="PRK07906.1"/>
    <property type="match status" value="1"/>
</dbReference>
<accession>A0A4R4WP29</accession>
<dbReference type="PROSITE" id="PS00759">
    <property type="entry name" value="ARGE_DAPE_CPG2_2"/>
    <property type="match status" value="1"/>
</dbReference>
<evidence type="ECO:0000256" key="4">
    <source>
        <dbReference type="ARBA" id="ARBA00022801"/>
    </source>
</evidence>
<evidence type="ECO:0000313" key="8">
    <source>
        <dbReference type="Proteomes" id="UP000294543"/>
    </source>
</evidence>
<keyword evidence="4 7" id="KW-0378">Hydrolase</keyword>
<dbReference type="PROSITE" id="PS00758">
    <property type="entry name" value="ARGE_DAPE_CPG2_1"/>
    <property type="match status" value="1"/>
</dbReference>
<dbReference type="InterPro" id="IPR011650">
    <property type="entry name" value="Peptidase_M20_dimer"/>
</dbReference>
<evidence type="ECO:0000256" key="1">
    <source>
        <dbReference type="ARBA" id="ARBA00001947"/>
    </source>
</evidence>
<evidence type="ECO:0000256" key="3">
    <source>
        <dbReference type="ARBA" id="ARBA00022723"/>
    </source>
</evidence>
<dbReference type="SUPFAM" id="SSF53187">
    <property type="entry name" value="Zn-dependent exopeptidases"/>
    <property type="match status" value="1"/>
</dbReference>
<dbReference type="Gene3D" id="3.40.630.10">
    <property type="entry name" value="Zn peptidases"/>
    <property type="match status" value="1"/>
</dbReference>
<dbReference type="GO" id="GO:0016787">
    <property type="term" value="F:hydrolase activity"/>
    <property type="evidence" value="ECO:0007669"/>
    <property type="project" value="UniProtKB-KW"/>
</dbReference>
<dbReference type="FunFam" id="1.10.150.900:FF:000002">
    <property type="entry name" value="M20/M25/M40 family peptidase"/>
    <property type="match status" value="1"/>
</dbReference>
<keyword evidence="5" id="KW-0862">Zinc</keyword>
<dbReference type="RefSeq" id="WP_132510187.1">
    <property type="nucleotide sequence ID" value="NZ_SMKP01000053.1"/>
</dbReference>
<dbReference type="EMBL" id="SMKP01000053">
    <property type="protein sequence ID" value="TDD19767.1"/>
    <property type="molecule type" value="Genomic_DNA"/>
</dbReference>
<keyword evidence="8" id="KW-1185">Reference proteome</keyword>
<dbReference type="SUPFAM" id="SSF55031">
    <property type="entry name" value="Bacterial exopeptidase dimerisation domain"/>
    <property type="match status" value="1"/>
</dbReference>
<reference evidence="7 8" key="1">
    <citation type="submission" date="2019-03" db="EMBL/GenBank/DDBJ databases">
        <title>Draft genome sequences of novel Actinobacteria.</title>
        <authorList>
            <person name="Sahin N."/>
            <person name="Ay H."/>
            <person name="Saygin H."/>
        </authorList>
    </citation>
    <scope>NUCLEOTIDE SEQUENCE [LARGE SCALE GENOMIC DNA]</scope>
    <source>
        <strain evidence="7 8">KC712</strain>
    </source>
</reference>
<dbReference type="PANTHER" id="PTHR43808:SF8">
    <property type="entry name" value="PEPTIDASE M20 DIMERISATION DOMAIN-CONTAINING PROTEIN"/>
    <property type="match status" value="1"/>
</dbReference>